<evidence type="ECO:0000256" key="1">
    <source>
        <dbReference type="SAM" id="MobiDB-lite"/>
    </source>
</evidence>
<sequence>MVLTPPPPSRALAAICYVAALGAGGLGVFLVAQVLPGDGSQQKRLFFMGLAGLSLSFALLMVAVAELGRRGVLLWRNEGGKLIGQVMATGEQVFMPARGPARVDVELRALSNGVNAEQYSVWLFSPLFGPVRMGAGGGGNVEIVRQRWGAATFSEADAELPPRPPPDSGVEVEPDGRCRVPAGWGLFAMLFLMSGLLVVLPMVAVALMSSGPGGQLFAAGTCVVAAAVALFTLLYAFSHWELRVEADGVQIRRCVGPLSLGSWRRLPGDLRLDLSRAPRISWVDSSGKAWFRVLALVRRPTLTGVLWLTATLRRTSGARPQSWRAIP</sequence>
<gene>
    <name evidence="3" type="ORF">F0U60_13830</name>
</gene>
<dbReference type="RefSeq" id="WP_395819100.1">
    <property type="nucleotide sequence ID" value="NZ_CP043494.1"/>
</dbReference>
<organism evidence="3 4">
    <name type="scientific">Archangium minus</name>
    <dbReference type="NCBI Taxonomy" id="83450"/>
    <lineage>
        <taxon>Bacteria</taxon>
        <taxon>Pseudomonadati</taxon>
        <taxon>Myxococcota</taxon>
        <taxon>Myxococcia</taxon>
        <taxon>Myxococcales</taxon>
        <taxon>Cystobacterineae</taxon>
        <taxon>Archangiaceae</taxon>
        <taxon>Archangium</taxon>
    </lineage>
</organism>
<feature type="transmembrane region" description="Helical" evidence="2">
    <location>
        <begin position="216"/>
        <end position="237"/>
    </location>
</feature>
<keyword evidence="4" id="KW-1185">Reference proteome</keyword>
<keyword evidence="2" id="KW-1133">Transmembrane helix</keyword>
<keyword evidence="2" id="KW-0812">Transmembrane</keyword>
<feature type="transmembrane region" description="Helical" evidence="2">
    <location>
        <begin position="186"/>
        <end position="210"/>
    </location>
</feature>
<evidence type="ECO:0008006" key="5">
    <source>
        <dbReference type="Google" id="ProtNLM"/>
    </source>
</evidence>
<proteinExistence type="predicted"/>
<dbReference type="EMBL" id="CP043494">
    <property type="protein sequence ID" value="WNG45061.1"/>
    <property type="molecule type" value="Genomic_DNA"/>
</dbReference>
<evidence type="ECO:0000256" key="2">
    <source>
        <dbReference type="SAM" id="Phobius"/>
    </source>
</evidence>
<evidence type="ECO:0000313" key="4">
    <source>
        <dbReference type="Proteomes" id="UP001611383"/>
    </source>
</evidence>
<keyword evidence="2" id="KW-0472">Membrane</keyword>
<feature type="region of interest" description="Disordered" evidence="1">
    <location>
        <begin position="155"/>
        <end position="174"/>
    </location>
</feature>
<reference evidence="3 4" key="1">
    <citation type="submission" date="2019-08" db="EMBL/GenBank/DDBJ databases">
        <title>Archangium and Cystobacter genomes.</title>
        <authorList>
            <person name="Chen I.-C.K."/>
            <person name="Wielgoss S."/>
        </authorList>
    </citation>
    <scope>NUCLEOTIDE SEQUENCE [LARGE SCALE GENOMIC DNA]</scope>
    <source>
        <strain evidence="3 4">Cbm 6</strain>
    </source>
</reference>
<name>A0ABY9WMN1_9BACT</name>
<feature type="transmembrane region" description="Helical" evidence="2">
    <location>
        <begin position="45"/>
        <end position="67"/>
    </location>
</feature>
<accession>A0ABY9WMN1</accession>
<evidence type="ECO:0000313" key="3">
    <source>
        <dbReference type="EMBL" id="WNG45061.1"/>
    </source>
</evidence>
<protein>
    <recommendedName>
        <fullName evidence="5">PH domain-containing protein</fullName>
    </recommendedName>
</protein>
<dbReference type="Proteomes" id="UP001611383">
    <property type="component" value="Chromosome"/>
</dbReference>
<feature type="transmembrane region" description="Helical" evidence="2">
    <location>
        <begin position="12"/>
        <end position="33"/>
    </location>
</feature>